<keyword evidence="2" id="KW-0012">Acyltransferase</keyword>
<dbReference type="EC" id="2.3.3.1" evidence="2"/>
<dbReference type="InterPro" id="IPR016142">
    <property type="entry name" value="Citrate_synth-like_lrg_a-sub"/>
</dbReference>
<evidence type="ECO:0000313" key="3">
    <source>
        <dbReference type="Proteomes" id="UP000005324"/>
    </source>
</evidence>
<proteinExistence type="predicted"/>
<reference evidence="2 3" key="1">
    <citation type="submission" date="2010-04" db="EMBL/GenBank/DDBJ databases">
        <authorList>
            <person name="Qin X."/>
            <person name="Bachman B."/>
            <person name="Battles P."/>
            <person name="Bell A."/>
            <person name="Bess C."/>
            <person name="Bickham C."/>
            <person name="Chaboub L."/>
            <person name="Chen D."/>
            <person name="Coyle M."/>
            <person name="Deiros D.R."/>
            <person name="Dinh H."/>
            <person name="Forbes L."/>
            <person name="Fowler G."/>
            <person name="Francisco L."/>
            <person name="Fu Q."/>
            <person name="Gubbala S."/>
            <person name="Hale W."/>
            <person name="Han Y."/>
            <person name="Hemphill L."/>
            <person name="Highlander S.K."/>
            <person name="Hirani K."/>
            <person name="Hogues M."/>
            <person name="Jackson L."/>
            <person name="Jakkamsetti A."/>
            <person name="Javaid M."/>
            <person name="Jiang H."/>
            <person name="Korchina V."/>
            <person name="Kovar C."/>
            <person name="Lara F."/>
            <person name="Lee S."/>
            <person name="Mata R."/>
            <person name="Mathew T."/>
            <person name="Moen C."/>
            <person name="Morales K."/>
            <person name="Munidasa M."/>
            <person name="Nazareth L."/>
            <person name="Ngo R."/>
            <person name="Nguyen L."/>
            <person name="Okwuonu G."/>
            <person name="Ongeri F."/>
            <person name="Patil S."/>
            <person name="Petrosino J."/>
            <person name="Pham C."/>
            <person name="Pham P."/>
            <person name="Pu L.-L."/>
            <person name="Puazo M."/>
            <person name="Raj R."/>
            <person name="Reid J."/>
            <person name="Rouhana J."/>
            <person name="Saada N."/>
            <person name="Shang Y."/>
            <person name="Simmons D."/>
            <person name="Thornton R."/>
            <person name="Warren J."/>
            <person name="Weissenberger G."/>
            <person name="Zhang J."/>
            <person name="Zhang L."/>
            <person name="Zhou C."/>
            <person name="Zhu D."/>
            <person name="Muzny D."/>
            <person name="Worley K."/>
            <person name="Gibbs R."/>
        </authorList>
    </citation>
    <scope>NUCLEOTIDE SEQUENCE [LARGE SCALE GENOMIC DNA]</scope>
    <source>
        <strain evidence="2 3">ATCC 49957</strain>
    </source>
</reference>
<feature type="domain" description="Helix-turn-helix" evidence="1">
    <location>
        <begin position="14"/>
        <end position="66"/>
    </location>
</feature>
<gene>
    <name evidence="2" type="primary">citZ2</name>
    <name evidence="2" type="ORF">HMPREF0731_2682</name>
</gene>
<dbReference type="RefSeq" id="WP_007006500.1">
    <property type="nucleotide sequence ID" value="NZ_GG771128.1"/>
</dbReference>
<sequence length="200" mass="21210">MINIVNMTKVQDAWLEAGEAVARLGVSRATLYAYVSRGRVRAVPAPGDPRRSLYAAEDVAALLERRARGRARRAVAASTTDWGEPILRSGLTRIAEGRLWYRGRDAVALAEGATLEEVAALLWGMAVPHWPMPPGVPRPDPALPPIARCLRVVAAQAGRQDWALPPALLAGEAAALLGLLVRAAAGRAGRGATSRRSSAS</sequence>
<dbReference type="SUPFAM" id="SSF48256">
    <property type="entry name" value="Citrate synthase"/>
    <property type="match status" value="1"/>
</dbReference>
<dbReference type="Proteomes" id="UP000005324">
    <property type="component" value="Unassembled WGS sequence"/>
</dbReference>
<name>D5RNM1_9PROT</name>
<organism evidence="2 3">
    <name type="scientific">Pseudoroseomonas cervicalis ATCC 49957</name>
    <dbReference type="NCBI Taxonomy" id="525371"/>
    <lineage>
        <taxon>Bacteria</taxon>
        <taxon>Pseudomonadati</taxon>
        <taxon>Pseudomonadota</taxon>
        <taxon>Alphaproteobacteria</taxon>
        <taxon>Acetobacterales</taxon>
        <taxon>Roseomonadaceae</taxon>
        <taxon>Roseomonas</taxon>
    </lineage>
</organism>
<dbReference type="AlphaFoldDB" id="D5RNM1"/>
<evidence type="ECO:0000259" key="1">
    <source>
        <dbReference type="Pfam" id="PF12728"/>
    </source>
</evidence>
<accession>D5RNM1</accession>
<dbReference type="EMBL" id="ADVL01000509">
    <property type="protein sequence ID" value="EFH11097.1"/>
    <property type="molecule type" value="Genomic_DNA"/>
</dbReference>
<dbReference type="InterPro" id="IPR036969">
    <property type="entry name" value="Citrate_synthase_sf"/>
</dbReference>
<dbReference type="HOGENOM" id="CLU_1368888_0_0_5"/>
<comment type="caution">
    <text evidence="2">The sequence shown here is derived from an EMBL/GenBank/DDBJ whole genome shotgun (WGS) entry which is preliminary data.</text>
</comment>
<keyword evidence="2" id="KW-0808">Transferase</keyword>
<feature type="non-terminal residue" evidence="2">
    <location>
        <position position="200"/>
    </location>
</feature>
<dbReference type="GO" id="GO:0036440">
    <property type="term" value="F:citrate synthase activity"/>
    <property type="evidence" value="ECO:0007669"/>
    <property type="project" value="UniProtKB-EC"/>
</dbReference>
<dbReference type="InterPro" id="IPR041657">
    <property type="entry name" value="HTH_17"/>
</dbReference>
<keyword evidence="3" id="KW-1185">Reference proteome</keyword>
<dbReference type="Gene3D" id="1.10.580.10">
    <property type="entry name" value="Citrate Synthase, domain 1"/>
    <property type="match status" value="1"/>
</dbReference>
<dbReference type="Pfam" id="PF12728">
    <property type="entry name" value="HTH_17"/>
    <property type="match status" value="1"/>
</dbReference>
<evidence type="ECO:0000313" key="2">
    <source>
        <dbReference type="EMBL" id="EFH11097.1"/>
    </source>
</evidence>
<protein>
    <submittedName>
        <fullName evidence="2">Citrate synthase family protein</fullName>
        <ecNumber evidence="2">2.3.3.1</ecNumber>
    </submittedName>
</protein>